<keyword evidence="2" id="KW-0732">Signal</keyword>
<evidence type="ECO:0000259" key="3">
    <source>
        <dbReference type="Pfam" id="PF25473"/>
    </source>
</evidence>
<organism evidence="4 5">
    <name type="scientific">Austrofundulus limnaeus</name>
    <name type="common">Annual killifish</name>
    <dbReference type="NCBI Taxonomy" id="52670"/>
    <lineage>
        <taxon>Eukaryota</taxon>
        <taxon>Metazoa</taxon>
        <taxon>Chordata</taxon>
        <taxon>Craniata</taxon>
        <taxon>Vertebrata</taxon>
        <taxon>Euteleostomi</taxon>
        <taxon>Actinopterygii</taxon>
        <taxon>Neopterygii</taxon>
        <taxon>Teleostei</taxon>
        <taxon>Neoteleostei</taxon>
        <taxon>Acanthomorphata</taxon>
        <taxon>Ovalentaria</taxon>
        <taxon>Atherinomorphae</taxon>
        <taxon>Cyprinodontiformes</taxon>
        <taxon>Rivulidae</taxon>
        <taxon>Austrofundulus</taxon>
    </lineage>
</organism>
<feature type="domain" description="Matrix-remodeling-associated protein 7 helical" evidence="3">
    <location>
        <begin position="150"/>
        <end position="211"/>
    </location>
</feature>
<dbReference type="PANTHER" id="PTHR21845">
    <property type="entry name" value="TRANSMEMBRANE ANCHOR PROTEIN 1"/>
    <property type="match status" value="1"/>
</dbReference>
<feature type="compositionally biased region" description="Low complexity" evidence="1">
    <location>
        <begin position="37"/>
        <end position="51"/>
    </location>
</feature>
<reference evidence="5" key="1">
    <citation type="submission" date="2025-08" db="UniProtKB">
        <authorList>
            <consortium name="RefSeq"/>
        </authorList>
    </citation>
    <scope>IDENTIFICATION</scope>
    <source>
        <strain evidence="5">Quisiro</strain>
        <tissue evidence="5">Liver</tissue>
    </source>
</reference>
<dbReference type="OrthoDB" id="5983600at2759"/>
<feature type="signal peptide" evidence="2">
    <location>
        <begin position="1"/>
        <end position="20"/>
    </location>
</feature>
<proteinExistence type="predicted"/>
<evidence type="ECO:0000313" key="4">
    <source>
        <dbReference type="Proteomes" id="UP000192220"/>
    </source>
</evidence>
<feature type="chain" id="PRO_5014131254" evidence="2">
    <location>
        <begin position="21"/>
        <end position="212"/>
    </location>
</feature>
<dbReference type="InterPro" id="IPR026622">
    <property type="entry name" value="Mxra7"/>
</dbReference>
<dbReference type="InterPro" id="IPR057534">
    <property type="entry name" value="MXRA7_helical"/>
</dbReference>
<dbReference type="CTD" id="439921"/>
<sequence>MDATFILSAVIFTLLAIVVATSLLGGSSPAADSANARSYFGRGSSSSSSSRDGGGLERQNGHLPTGGKKKKEAENWSEISGSAHDHWDVVKSVHSEQEYPHAHKGEVVEHSRLIVPSSGTRHMSLETEGAPESPWRNTKKVESDANNSLKYVPGKARSHHLEMMMSKEELEEEQRVQREQLASIFQLLKDNKETFGDMSEGELEEQLRLYSI</sequence>
<evidence type="ECO:0000256" key="2">
    <source>
        <dbReference type="SAM" id="SignalP"/>
    </source>
</evidence>
<name>A0A2I4B4D0_AUSLI</name>
<evidence type="ECO:0000256" key="1">
    <source>
        <dbReference type="SAM" id="MobiDB-lite"/>
    </source>
</evidence>
<dbReference type="PANTHER" id="PTHR21845:SF2">
    <property type="entry name" value="MATRIX-REMODELING-ASSOCIATED PROTEIN 7"/>
    <property type="match status" value="1"/>
</dbReference>
<feature type="region of interest" description="Disordered" evidence="1">
    <location>
        <begin position="122"/>
        <end position="145"/>
    </location>
</feature>
<dbReference type="STRING" id="52670.A0A2I4B4D0"/>
<accession>A0A2I4B4D0</accession>
<gene>
    <name evidence="5" type="primary">mxra7</name>
</gene>
<feature type="region of interest" description="Disordered" evidence="1">
    <location>
        <begin position="27"/>
        <end position="76"/>
    </location>
</feature>
<dbReference type="InParanoid" id="A0A2I4B4D0"/>
<protein>
    <submittedName>
        <fullName evidence="5">Matrix-remodeling-associated protein 7 isoform X1</fullName>
    </submittedName>
</protein>
<dbReference type="KEGG" id="alim:106516661"/>
<evidence type="ECO:0000313" key="5">
    <source>
        <dbReference type="RefSeq" id="XP_013862582.1"/>
    </source>
</evidence>
<dbReference type="Pfam" id="PF25473">
    <property type="entry name" value="MXRA7_helical"/>
    <property type="match status" value="1"/>
</dbReference>
<keyword evidence="4" id="KW-1185">Reference proteome</keyword>
<dbReference type="Proteomes" id="UP000192220">
    <property type="component" value="Unplaced"/>
</dbReference>
<dbReference type="AlphaFoldDB" id="A0A2I4B4D0"/>
<dbReference type="RefSeq" id="XP_013862582.1">
    <property type="nucleotide sequence ID" value="XM_014007128.1"/>
</dbReference>